<feature type="compositionally biased region" description="Polar residues" evidence="1">
    <location>
        <begin position="18"/>
        <end position="29"/>
    </location>
</feature>
<evidence type="ECO:0000259" key="2">
    <source>
        <dbReference type="Pfam" id="PF17921"/>
    </source>
</evidence>
<evidence type="ECO:0000313" key="3">
    <source>
        <dbReference type="EMBL" id="GBN50975.1"/>
    </source>
</evidence>
<proteinExistence type="predicted"/>
<dbReference type="InterPro" id="IPR052160">
    <property type="entry name" value="Gypsy_RT_Integrase-like"/>
</dbReference>
<dbReference type="PANTHER" id="PTHR47266">
    <property type="entry name" value="ENDONUCLEASE-RELATED"/>
    <property type="match status" value="1"/>
</dbReference>
<dbReference type="Gene3D" id="1.10.340.70">
    <property type="match status" value="1"/>
</dbReference>
<dbReference type="OrthoDB" id="425619at2759"/>
<dbReference type="EMBL" id="BGPR01011372">
    <property type="protein sequence ID" value="GBN50975.1"/>
    <property type="molecule type" value="Genomic_DNA"/>
</dbReference>
<reference evidence="3 4" key="1">
    <citation type="journal article" date="2019" name="Sci. Rep.">
        <title>Orb-weaving spider Araneus ventricosus genome elucidates the spidroin gene catalogue.</title>
        <authorList>
            <person name="Kono N."/>
            <person name="Nakamura H."/>
            <person name="Ohtoshi R."/>
            <person name="Moran D.A.P."/>
            <person name="Shinohara A."/>
            <person name="Yoshida Y."/>
            <person name="Fujiwara M."/>
            <person name="Mori M."/>
            <person name="Tomita M."/>
            <person name="Arakawa K."/>
        </authorList>
    </citation>
    <scope>NUCLEOTIDE SEQUENCE [LARGE SCALE GENOMIC DNA]</scope>
</reference>
<dbReference type="InterPro" id="IPR041588">
    <property type="entry name" value="Integrase_H2C2"/>
</dbReference>
<evidence type="ECO:0000256" key="1">
    <source>
        <dbReference type="SAM" id="MobiDB-lite"/>
    </source>
</evidence>
<protein>
    <recommendedName>
        <fullName evidence="2">Integrase zinc-binding domain-containing protein</fullName>
    </recommendedName>
</protein>
<feature type="compositionally biased region" description="Basic and acidic residues" evidence="1">
    <location>
        <begin position="1"/>
        <end position="17"/>
    </location>
</feature>
<dbReference type="Pfam" id="PF17921">
    <property type="entry name" value="Integrase_H2C2"/>
    <property type="match status" value="1"/>
</dbReference>
<dbReference type="FunFam" id="1.10.340.70:FF:000001">
    <property type="entry name" value="Retrovirus-related Pol polyprotein from transposon gypsy-like Protein"/>
    <property type="match status" value="1"/>
</dbReference>
<feature type="domain" description="Integrase zinc-binding" evidence="2">
    <location>
        <begin position="39"/>
        <end position="97"/>
    </location>
</feature>
<sequence length="136" mass="15490">MDLGEPERKVFESKENADFTNVLSQPDGNTESERHSLCPLSERERVLQQSHDSPTAGHSGSEGTYFKIASRYYFPGMRKFIAEYVKNCAECNRYKPNNQKPAGLLRTPIYAQRFETLAIDLFGPLPETPAGKKWIF</sequence>
<gene>
    <name evidence="3" type="ORF">AVEN_141459_1</name>
</gene>
<comment type="caution">
    <text evidence="3">The sequence shown here is derived from an EMBL/GenBank/DDBJ whole genome shotgun (WGS) entry which is preliminary data.</text>
</comment>
<feature type="region of interest" description="Disordered" evidence="1">
    <location>
        <begin position="1"/>
        <end position="37"/>
    </location>
</feature>
<evidence type="ECO:0000313" key="4">
    <source>
        <dbReference type="Proteomes" id="UP000499080"/>
    </source>
</evidence>
<accession>A0A4Y2PG59</accession>
<keyword evidence="4" id="KW-1185">Reference proteome</keyword>
<organism evidence="3 4">
    <name type="scientific">Araneus ventricosus</name>
    <name type="common">Orbweaver spider</name>
    <name type="synonym">Epeira ventricosa</name>
    <dbReference type="NCBI Taxonomy" id="182803"/>
    <lineage>
        <taxon>Eukaryota</taxon>
        <taxon>Metazoa</taxon>
        <taxon>Ecdysozoa</taxon>
        <taxon>Arthropoda</taxon>
        <taxon>Chelicerata</taxon>
        <taxon>Arachnida</taxon>
        <taxon>Araneae</taxon>
        <taxon>Araneomorphae</taxon>
        <taxon>Entelegynae</taxon>
        <taxon>Araneoidea</taxon>
        <taxon>Araneidae</taxon>
        <taxon>Araneus</taxon>
    </lineage>
</organism>
<dbReference type="AlphaFoldDB" id="A0A4Y2PG59"/>
<dbReference type="Proteomes" id="UP000499080">
    <property type="component" value="Unassembled WGS sequence"/>
</dbReference>
<name>A0A4Y2PG59_ARAVE</name>